<name>Q9RKI1_STRCO</name>
<reference evidence="5 6" key="1">
    <citation type="journal article" date="1996" name="Mol. Microbiol.">
        <title>A set of ordered cosmids and a detailed genetic and physical map for the 8 Mb Streptomyces coelicolor A3(2) chromosome.</title>
        <authorList>
            <person name="Redenbach M."/>
            <person name="Kieser H.M."/>
            <person name="Denapaite D."/>
            <person name="Eichner A."/>
            <person name="Cullum J."/>
            <person name="Kinashi H."/>
            <person name="Hopwood D.A."/>
        </authorList>
    </citation>
    <scope>NUCLEOTIDE SEQUENCE [LARGE SCALE GENOMIC DNA]</scope>
    <source>
        <strain evidence="6">ATCC BAA-471 / A3(2) / M145</strain>
    </source>
</reference>
<dbReference type="PaxDb" id="100226-SCO3451"/>
<dbReference type="STRING" id="100226.gene:17761073"/>
<dbReference type="Pfam" id="PF13490">
    <property type="entry name" value="zf-HC2"/>
    <property type="match status" value="1"/>
</dbReference>
<evidence type="ECO:0000256" key="1">
    <source>
        <dbReference type="ARBA" id="ARBA00023015"/>
    </source>
</evidence>
<keyword evidence="1" id="KW-0805">Transcription regulation</keyword>
<evidence type="ECO:0000313" key="5">
    <source>
        <dbReference type="EMBL" id="CAB61859.1"/>
    </source>
</evidence>
<keyword evidence="6" id="KW-1185">Reference proteome</keyword>
<dbReference type="KEGG" id="sco:SCO3451"/>
<dbReference type="InterPro" id="IPR027383">
    <property type="entry name" value="Znf_put"/>
</dbReference>
<keyword evidence="2" id="KW-0804">Transcription</keyword>
<dbReference type="Gene3D" id="1.10.10.1320">
    <property type="entry name" value="Anti-sigma factor, zinc-finger domain"/>
    <property type="match status" value="1"/>
</dbReference>
<dbReference type="Proteomes" id="UP000001973">
    <property type="component" value="Chromosome"/>
</dbReference>
<accession>Q9RKI1</accession>
<dbReference type="EMBL" id="AL939116">
    <property type="protein sequence ID" value="CAB61859.1"/>
    <property type="molecule type" value="Genomic_DNA"/>
</dbReference>
<proteinExistence type="predicted"/>
<dbReference type="HOGENOM" id="CLU_2411867_0_0_11"/>
<dbReference type="InterPro" id="IPR041916">
    <property type="entry name" value="Anti_sigma_zinc_sf"/>
</dbReference>
<dbReference type="AlphaFoldDB" id="Q9RKI1"/>
<feature type="domain" description="Putative zinc-finger" evidence="4">
    <location>
        <begin position="31"/>
        <end position="55"/>
    </location>
</feature>
<evidence type="ECO:0000256" key="2">
    <source>
        <dbReference type="ARBA" id="ARBA00023163"/>
    </source>
</evidence>
<sequence>MKKQRVPGPGRVWAECREKIRHIRLRGEVEAYADGQLTGAHRMQVAAHIACCWACSGSLQLLRLIKASLRHSPQRTPPSLASARVRRFAQDLSAPTGRDRPSG</sequence>
<dbReference type="EMBL" id="AL645882">
    <property type="protein sequence ID" value="CAB61859.1"/>
    <property type="molecule type" value="Genomic_DNA"/>
</dbReference>
<evidence type="ECO:0000256" key="3">
    <source>
        <dbReference type="SAM" id="MobiDB-lite"/>
    </source>
</evidence>
<protein>
    <recommendedName>
        <fullName evidence="4">Putative zinc-finger domain-containing protein</fullName>
    </recommendedName>
</protein>
<dbReference type="RefSeq" id="WP_011028992.1">
    <property type="nucleotide sequence ID" value="NC_003888.3"/>
</dbReference>
<dbReference type="InParanoid" id="Q9RKI1"/>
<gene>
    <name evidence="5" type="ordered locus">SCO3451</name>
    <name evidence="5" type="ORF">SCE46.08</name>
</gene>
<dbReference type="eggNOG" id="ENOG5031QTF">
    <property type="taxonomic scope" value="Bacteria"/>
</dbReference>
<organism evidence="5 6">
    <name type="scientific">Streptomyces coelicolor (strain ATCC BAA-471 / A3(2) / M145)</name>
    <dbReference type="NCBI Taxonomy" id="100226"/>
    <lineage>
        <taxon>Bacteria</taxon>
        <taxon>Bacillati</taxon>
        <taxon>Actinomycetota</taxon>
        <taxon>Actinomycetes</taxon>
        <taxon>Kitasatosporales</taxon>
        <taxon>Streptomycetaceae</taxon>
        <taxon>Streptomyces</taxon>
        <taxon>Streptomyces albidoflavus group</taxon>
    </lineage>
</organism>
<feature type="region of interest" description="Disordered" evidence="3">
    <location>
        <begin position="71"/>
        <end position="103"/>
    </location>
</feature>
<dbReference type="OrthoDB" id="4254560at2"/>
<evidence type="ECO:0000313" key="6">
    <source>
        <dbReference type="Proteomes" id="UP000001973"/>
    </source>
</evidence>
<evidence type="ECO:0000259" key="4">
    <source>
        <dbReference type="Pfam" id="PF13490"/>
    </source>
</evidence>
<reference evidence="5 6" key="2">
    <citation type="journal article" date="2002" name="Nature">
        <title>Complete genome sequence of the model actinomycete Streptomyces coelicolor A3(2).</title>
        <authorList>
            <person name="Bentley S.D."/>
            <person name="Chater K.F."/>
            <person name="Cerdeno-Tarraga A.M."/>
            <person name="Challis G.L."/>
            <person name="Thomson N.R."/>
            <person name="James K.D."/>
            <person name="Harris D.E."/>
            <person name="Quail M.A."/>
            <person name="Kieser H."/>
            <person name="Harper D."/>
            <person name="Bateman A."/>
            <person name="Brown S."/>
            <person name="Chandra G."/>
            <person name="Chen C.W."/>
            <person name="Collins M."/>
            <person name="Cronin A."/>
            <person name="Fraser A."/>
            <person name="Goble A."/>
            <person name="Hidalgo J."/>
            <person name="Hornsby T."/>
            <person name="Howarth S."/>
            <person name="Huang C.H."/>
            <person name="Kieser T."/>
            <person name="Larke L."/>
            <person name="Murphy L."/>
            <person name="Oliver K."/>
            <person name="O'Neil S."/>
            <person name="Rabbinowitsch E."/>
            <person name="Rajandream M.A."/>
            <person name="Rutherford K."/>
            <person name="Rutter S."/>
            <person name="Seeger K."/>
            <person name="Saunders D."/>
            <person name="Sharp S."/>
            <person name="Squares R."/>
            <person name="Squares S."/>
            <person name="Taylor K."/>
            <person name="Warren T."/>
            <person name="Wietzorrek A."/>
            <person name="Woodward J."/>
            <person name="Barrell B.G."/>
            <person name="Parkhill J."/>
            <person name="Hopwood D.A."/>
        </authorList>
    </citation>
    <scope>NUCLEOTIDE SEQUENCE [LARGE SCALE GENOMIC DNA]</scope>
    <source>
        <strain evidence="6">ATCC BAA-471 / A3(2) / M145</strain>
    </source>
</reference>